<feature type="non-terminal residue" evidence="3">
    <location>
        <position position="127"/>
    </location>
</feature>
<keyword evidence="2" id="KW-0812">Transmembrane</keyword>
<dbReference type="AlphaFoldDB" id="A0A0R0LWB4"/>
<reference evidence="3 4" key="1">
    <citation type="submission" date="2015-07" db="EMBL/GenBank/DDBJ databases">
        <title>The genome of Pseudoloma neurophilia, a relevant intracellular parasite of the zebrafish.</title>
        <authorList>
            <person name="Ndikumana S."/>
            <person name="Pelin A."/>
            <person name="Sanders J."/>
            <person name="Corradi N."/>
        </authorList>
    </citation>
    <scope>NUCLEOTIDE SEQUENCE [LARGE SCALE GENOMIC DNA]</scope>
    <source>
        <strain evidence="3 4">MK1</strain>
    </source>
</reference>
<keyword evidence="2" id="KW-1133">Transmembrane helix</keyword>
<comment type="caution">
    <text evidence="3">The sequence shown here is derived from an EMBL/GenBank/DDBJ whole genome shotgun (WGS) entry which is preliminary data.</text>
</comment>
<evidence type="ECO:0000256" key="2">
    <source>
        <dbReference type="SAM" id="Phobius"/>
    </source>
</evidence>
<evidence type="ECO:0000313" key="4">
    <source>
        <dbReference type="Proteomes" id="UP000051530"/>
    </source>
</evidence>
<keyword evidence="4" id="KW-1185">Reference proteome</keyword>
<feature type="compositionally biased region" description="Basic and acidic residues" evidence="1">
    <location>
        <begin position="34"/>
        <end position="45"/>
    </location>
</feature>
<feature type="compositionally biased region" description="Polar residues" evidence="1">
    <location>
        <begin position="55"/>
        <end position="70"/>
    </location>
</feature>
<accession>A0A0R0LWB4</accession>
<dbReference type="EMBL" id="LGUB01000258">
    <property type="protein sequence ID" value="KRH93660.1"/>
    <property type="molecule type" value="Genomic_DNA"/>
</dbReference>
<sequence>MEKKKIIIILGVLAAVIALGITVLVFWLRNGEREQTNKSNEKEIGQKLLPLNPAKTETSTTDSKSISHLNQTEKKEGTHLNQTGEKDETHLNQTEGKDGTHLNQTEGRDGSHLNQSEEEDRTHLNQT</sequence>
<dbReference type="VEuPathDB" id="MicrosporidiaDB:M153_6820004385"/>
<feature type="compositionally biased region" description="Basic and acidic residues" evidence="1">
    <location>
        <begin position="71"/>
        <end position="111"/>
    </location>
</feature>
<organism evidence="3 4">
    <name type="scientific">Pseudoloma neurophilia</name>
    <dbReference type="NCBI Taxonomy" id="146866"/>
    <lineage>
        <taxon>Eukaryota</taxon>
        <taxon>Fungi</taxon>
        <taxon>Fungi incertae sedis</taxon>
        <taxon>Microsporidia</taxon>
        <taxon>Pseudoloma</taxon>
    </lineage>
</organism>
<feature type="region of interest" description="Disordered" evidence="1">
    <location>
        <begin position="34"/>
        <end position="127"/>
    </location>
</feature>
<name>A0A0R0LWB4_9MICR</name>
<dbReference type="Proteomes" id="UP000051530">
    <property type="component" value="Unassembled WGS sequence"/>
</dbReference>
<evidence type="ECO:0000313" key="3">
    <source>
        <dbReference type="EMBL" id="KRH93660.1"/>
    </source>
</evidence>
<evidence type="ECO:0000256" key="1">
    <source>
        <dbReference type="SAM" id="MobiDB-lite"/>
    </source>
</evidence>
<gene>
    <name evidence="3" type="ORF">M153_6820004385</name>
</gene>
<protein>
    <submittedName>
        <fullName evidence="3">Uncharacterized protein</fullName>
    </submittedName>
</protein>
<proteinExistence type="predicted"/>
<keyword evidence="2" id="KW-0472">Membrane</keyword>
<feature type="transmembrane region" description="Helical" evidence="2">
    <location>
        <begin position="6"/>
        <end position="28"/>
    </location>
</feature>